<evidence type="ECO:0000313" key="2">
    <source>
        <dbReference type="Proteomes" id="UP001230649"/>
    </source>
</evidence>
<comment type="caution">
    <text evidence="1">The sequence shown here is derived from an EMBL/GenBank/DDBJ whole genome shotgun (WGS) entry which is preliminary data.</text>
</comment>
<protein>
    <submittedName>
        <fullName evidence="1">Uncharacterized protein</fullName>
    </submittedName>
</protein>
<name>A0ACC2WWN4_9TREE</name>
<sequence length="647" mass="70729">MSYSTGQKRKLPAEVKSSEQLHDGFVHKRIRTSERSGDVTENSSDSDIDEYLPETARTSKTGRSTLAHRGKKDSKVAYKSRSTKAPKMSVDDQRTSNDGTPASNSVAVLKGAHGRPLSREQIRKANHSLIERRRREKMNKAFADLRSMVPGLSGESEGIKGEFKLEVLERSVEHMRYLTQRLITLESHQSTAMARNSVHHQDSHVDQSTSSRASSVVAEYRSSAISGMKRKADSHIGNVDNVQDGHKTRYSSLQIPSMDYRSPADESTSYRSVERARSSGFVTPLLPASRLLTGPSTSGINSLISSPVGSSTRSIEAGVRDETRSPFTRADSQATIPEEVLPAHGSVHPSLQSHPSELVSTMGDSGRTQPDNPSSAFEGLPSAFFRSAHLRAEHSSGLDNHTPFNGLRQGDEPSESGYRNPNLTLPQPLQMDSPTSPFFRSTFDFEKNGDVRSAGRSTPVEPSPFLPPVLGTPALFENALPQLQDRHRSRVSVTSLTSDLNSLGKEEEAAANVLLALSSPEVMTPWQPASNTAQSLLSLERWSLDQNMASAQFRSSDEIARIGSNSGTSSEHNETFPQRDGHLTSRATRDNHDAPTHAPCSSEPAVQRRSSGSTSIPTSSTSRIRKTAMDFLDMNRDMPSTLVSRLS</sequence>
<dbReference type="EMBL" id="JASBWS010000004">
    <property type="protein sequence ID" value="KAJ9116184.1"/>
    <property type="molecule type" value="Genomic_DNA"/>
</dbReference>
<organism evidence="1 2">
    <name type="scientific">Naganishia adeliensis</name>
    <dbReference type="NCBI Taxonomy" id="92952"/>
    <lineage>
        <taxon>Eukaryota</taxon>
        <taxon>Fungi</taxon>
        <taxon>Dikarya</taxon>
        <taxon>Basidiomycota</taxon>
        <taxon>Agaricomycotina</taxon>
        <taxon>Tremellomycetes</taxon>
        <taxon>Filobasidiales</taxon>
        <taxon>Filobasidiaceae</taxon>
        <taxon>Naganishia</taxon>
    </lineage>
</organism>
<proteinExistence type="predicted"/>
<reference evidence="1" key="1">
    <citation type="submission" date="2023-04" db="EMBL/GenBank/DDBJ databases">
        <title>Draft Genome sequencing of Naganishia species isolated from polar environments using Oxford Nanopore Technology.</title>
        <authorList>
            <person name="Leo P."/>
            <person name="Venkateswaran K."/>
        </authorList>
    </citation>
    <scope>NUCLEOTIDE SEQUENCE</scope>
    <source>
        <strain evidence="1">MNA-CCFEE 5262</strain>
    </source>
</reference>
<keyword evidence="2" id="KW-1185">Reference proteome</keyword>
<evidence type="ECO:0000313" key="1">
    <source>
        <dbReference type="EMBL" id="KAJ9116184.1"/>
    </source>
</evidence>
<accession>A0ACC2WWN4</accession>
<gene>
    <name evidence="1" type="ORF">QFC20_000864</name>
</gene>
<dbReference type="Proteomes" id="UP001230649">
    <property type="component" value="Unassembled WGS sequence"/>
</dbReference>